<protein>
    <recommendedName>
        <fullName evidence="3">TetR family transcriptional regulator</fullName>
    </recommendedName>
</protein>
<proteinExistence type="predicted"/>
<dbReference type="Proteomes" id="UP001500751">
    <property type="component" value="Unassembled WGS sequence"/>
</dbReference>
<evidence type="ECO:0008006" key="3">
    <source>
        <dbReference type="Google" id="ProtNLM"/>
    </source>
</evidence>
<keyword evidence="2" id="KW-1185">Reference proteome</keyword>
<dbReference type="RefSeq" id="WP_344664729.1">
    <property type="nucleotide sequence ID" value="NZ_BAAAQN010000006.1"/>
</dbReference>
<dbReference type="EMBL" id="BAAAQN010000006">
    <property type="protein sequence ID" value="GAA2019225.1"/>
    <property type="molecule type" value="Genomic_DNA"/>
</dbReference>
<comment type="caution">
    <text evidence="1">The sequence shown here is derived from an EMBL/GenBank/DDBJ whole genome shotgun (WGS) entry which is preliminary data.</text>
</comment>
<gene>
    <name evidence="1" type="ORF">GCM10009839_14550</name>
</gene>
<accession>A0ABN2TTL1</accession>
<evidence type="ECO:0000313" key="2">
    <source>
        <dbReference type="Proteomes" id="UP001500751"/>
    </source>
</evidence>
<evidence type="ECO:0000313" key="1">
    <source>
        <dbReference type="EMBL" id="GAA2019225.1"/>
    </source>
</evidence>
<sequence>MAADPRLDRIAAAFEDALWRADPRVRGHFARVSEAFVTYQLALFRGDPAELGAVLLNLYSDASVMRTAMTAEEVVTGLTFVLGHAGTGLYLRRLPIAGTARP</sequence>
<organism evidence="1 2">
    <name type="scientific">Catenulispora yoronensis</name>
    <dbReference type="NCBI Taxonomy" id="450799"/>
    <lineage>
        <taxon>Bacteria</taxon>
        <taxon>Bacillati</taxon>
        <taxon>Actinomycetota</taxon>
        <taxon>Actinomycetes</taxon>
        <taxon>Catenulisporales</taxon>
        <taxon>Catenulisporaceae</taxon>
        <taxon>Catenulispora</taxon>
    </lineage>
</organism>
<reference evidence="1 2" key="1">
    <citation type="journal article" date="2019" name="Int. J. Syst. Evol. Microbiol.">
        <title>The Global Catalogue of Microorganisms (GCM) 10K type strain sequencing project: providing services to taxonomists for standard genome sequencing and annotation.</title>
        <authorList>
            <consortium name="The Broad Institute Genomics Platform"/>
            <consortium name="The Broad Institute Genome Sequencing Center for Infectious Disease"/>
            <person name="Wu L."/>
            <person name="Ma J."/>
        </authorList>
    </citation>
    <scope>NUCLEOTIDE SEQUENCE [LARGE SCALE GENOMIC DNA]</scope>
    <source>
        <strain evidence="1 2">JCM 16014</strain>
    </source>
</reference>
<name>A0ABN2TTL1_9ACTN</name>